<gene>
    <name evidence="2" type="ORF">GCM10023156_02280</name>
</gene>
<reference evidence="3" key="1">
    <citation type="journal article" date="2019" name="Int. J. Syst. Evol. Microbiol.">
        <title>The Global Catalogue of Microorganisms (GCM) 10K type strain sequencing project: providing services to taxonomists for standard genome sequencing and annotation.</title>
        <authorList>
            <consortium name="The Broad Institute Genomics Platform"/>
            <consortium name="The Broad Institute Genome Sequencing Center for Infectious Disease"/>
            <person name="Wu L."/>
            <person name="Ma J."/>
        </authorList>
    </citation>
    <scope>NUCLEOTIDE SEQUENCE [LARGE SCALE GENOMIC DNA]</scope>
    <source>
        <strain evidence="3">JCM 17759</strain>
    </source>
</reference>
<organism evidence="2 3">
    <name type="scientific">Novipirellula rosea</name>
    <dbReference type="NCBI Taxonomy" id="1031540"/>
    <lineage>
        <taxon>Bacteria</taxon>
        <taxon>Pseudomonadati</taxon>
        <taxon>Planctomycetota</taxon>
        <taxon>Planctomycetia</taxon>
        <taxon>Pirellulales</taxon>
        <taxon>Pirellulaceae</taxon>
        <taxon>Novipirellula</taxon>
    </lineage>
</organism>
<evidence type="ECO:0000256" key="1">
    <source>
        <dbReference type="SAM" id="MobiDB-lite"/>
    </source>
</evidence>
<comment type="caution">
    <text evidence="2">The sequence shown here is derived from an EMBL/GenBank/DDBJ whole genome shotgun (WGS) entry which is preliminary data.</text>
</comment>
<sequence>MRDPETNRPFYDGELQQICLDVRRRNCGIDGKPVLFYSPRHPLGQQERPVRKAKAKPKQTSKHPEVIDGLDALGVSATAAQVEAAVHQVFPDGIQNLESAEVIRAVFLHIKRQEHG</sequence>
<dbReference type="Proteomes" id="UP001500840">
    <property type="component" value="Unassembled WGS sequence"/>
</dbReference>
<feature type="region of interest" description="Disordered" evidence="1">
    <location>
        <begin position="38"/>
        <end position="66"/>
    </location>
</feature>
<feature type="compositionally biased region" description="Basic residues" evidence="1">
    <location>
        <begin position="51"/>
        <end position="61"/>
    </location>
</feature>
<name>A0ABP8M7D3_9BACT</name>
<protein>
    <submittedName>
        <fullName evidence="2">Uncharacterized protein</fullName>
    </submittedName>
</protein>
<proteinExistence type="predicted"/>
<dbReference type="EMBL" id="BAABGA010000006">
    <property type="protein sequence ID" value="GAA4444221.1"/>
    <property type="molecule type" value="Genomic_DNA"/>
</dbReference>
<evidence type="ECO:0000313" key="3">
    <source>
        <dbReference type="Proteomes" id="UP001500840"/>
    </source>
</evidence>
<evidence type="ECO:0000313" key="2">
    <source>
        <dbReference type="EMBL" id="GAA4444221.1"/>
    </source>
</evidence>
<accession>A0ABP8M7D3</accession>
<keyword evidence="3" id="KW-1185">Reference proteome</keyword>